<gene>
    <name evidence="2" type="primary">LOC100280945</name>
</gene>
<reference evidence="2" key="2">
    <citation type="submission" date="2019-07" db="EMBL/GenBank/DDBJ databases">
        <authorList>
            <person name="Seetharam A."/>
            <person name="Woodhouse M."/>
            <person name="Cannon E."/>
        </authorList>
    </citation>
    <scope>NUCLEOTIDE SEQUENCE [LARGE SCALE GENOMIC DNA]</scope>
    <source>
        <strain evidence="2">cv. B73</strain>
    </source>
</reference>
<organism evidence="2 3">
    <name type="scientific">Zea mays</name>
    <name type="common">Maize</name>
    <dbReference type="NCBI Taxonomy" id="4577"/>
    <lineage>
        <taxon>Eukaryota</taxon>
        <taxon>Viridiplantae</taxon>
        <taxon>Streptophyta</taxon>
        <taxon>Embryophyta</taxon>
        <taxon>Tracheophyta</taxon>
        <taxon>Spermatophyta</taxon>
        <taxon>Magnoliopsida</taxon>
        <taxon>Liliopsida</taxon>
        <taxon>Poales</taxon>
        <taxon>Poaceae</taxon>
        <taxon>PACMAD clade</taxon>
        <taxon>Panicoideae</taxon>
        <taxon>Andropogonodae</taxon>
        <taxon>Andropogoneae</taxon>
        <taxon>Tripsacinae</taxon>
        <taxon>Zea</taxon>
    </lineage>
</organism>
<accession>A0A804UEN7</accession>
<reference evidence="2" key="3">
    <citation type="submission" date="2021-05" db="UniProtKB">
        <authorList>
            <consortium name="EnsemblPlants"/>
        </authorList>
    </citation>
    <scope>IDENTIFICATION</scope>
    <source>
        <strain evidence="2">cv. B73</strain>
    </source>
</reference>
<dbReference type="InParanoid" id="A0A804UEN7"/>
<dbReference type="OrthoDB" id="202195at2759"/>
<evidence type="ECO:0000313" key="2">
    <source>
        <dbReference type="EnsemblPlants" id="Zm00001eb327020_P001"/>
    </source>
</evidence>
<dbReference type="Gramene" id="Zm00001eb327020_T001">
    <property type="protein sequence ID" value="Zm00001eb327020_P001"/>
    <property type="gene ID" value="Zm00001eb327020"/>
</dbReference>
<dbReference type="EnsemblPlants" id="Zm00001eb327020_T001">
    <property type="protein sequence ID" value="Zm00001eb327020_P001"/>
    <property type="gene ID" value="Zm00001eb327020"/>
</dbReference>
<evidence type="ECO:0000313" key="3">
    <source>
        <dbReference type="Proteomes" id="UP000007305"/>
    </source>
</evidence>
<reference evidence="3" key="1">
    <citation type="submission" date="2015-12" db="EMBL/GenBank/DDBJ databases">
        <title>Update maize B73 reference genome by single molecule sequencing technologies.</title>
        <authorList>
            <consortium name="Maize Genome Sequencing Project"/>
            <person name="Ware D."/>
        </authorList>
    </citation>
    <scope>NUCLEOTIDE SEQUENCE [LARGE SCALE GENOMIC DNA]</scope>
    <source>
        <strain evidence="3">cv. B73</strain>
    </source>
</reference>
<dbReference type="AlphaFoldDB" id="A0A804UEN7"/>
<feature type="region of interest" description="Disordered" evidence="1">
    <location>
        <begin position="55"/>
        <end position="128"/>
    </location>
</feature>
<feature type="compositionally biased region" description="Low complexity" evidence="1">
    <location>
        <begin position="110"/>
        <end position="128"/>
    </location>
</feature>
<evidence type="ECO:0000256" key="1">
    <source>
        <dbReference type="SAM" id="MobiDB-lite"/>
    </source>
</evidence>
<proteinExistence type="predicted"/>
<sequence>MYVYTRRRPLNHASLFRSRCRRCRDPCSEPAARSRSRLICLSLCASYVHAGVPADRGHVVRDGDVRVPAGPERADEPGRAGEQDQPAERRAGQRRRGPALQPARLPPLPRHAAPGGLPRPQQLLLRLQ</sequence>
<keyword evidence="3" id="KW-1185">Reference proteome</keyword>
<feature type="compositionally biased region" description="Basic and acidic residues" evidence="1">
    <location>
        <begin position="55"/>
        <end position="65"/>
    </location>
</feature>
<protein>
    <submittedName>
        <fullName evidence="2">Uncharacterized protein</fullName>
    </submittedName>
</protein>
<feature type="compositionally biased region" description="Basic and acidic residues" evidence="1">
    <location>
        <begin position="72"/>
        <end position="91"/>
    </location>
</feature>
<dbReference type="Proteomes" id="UP000007305">
    <property type="component" value="Chromosome 7"/>
</dbReference>
<name>A0A804UEN7_MAIZE</name>